<comment type="subunit">
    <text evidence="1">Component of the lipopolysaccharide transport and assembly complex. Interacts with LptE and LptA.</text>
</comment>
<dbReference type="EMBL" id="OU912926">
    <property type="protein sequence ID" value="CAG9931418.1"/>
    <property type="molecule type" value="Genomic_DNA"/>
</dbReference>
<dbReference type="InterPro" id="IPR007543">
    <property type="entry name" value="LptD_C"/>
</dbReference>
<comment type="caution">
    <text evidence="1">Lacks conserved residue(s) required for the propagation of feature annotation.</text>
</comment>
<dbReference type="RefSeq" id="WP_239795521.1">
    <property type="nucleotide sequence ID" value="NZ_OU912926.1"/>
</dbReference>
<keyword evidence="1" id="KW-0732">Signal</keyword>
<evidence type="ECO:0000313" key="4">
    <source>
        <dbReference type="Proteomes" id="UP000839052"/>
    </source>
</evidence>
<keyword evidence="1" id="KW-0998">Cell outer membrane</keyword>
<dbReference type="Pfam" id="PF04453">
    <property type="entry name" value="LptD"/>
    <property type="match status" value="1"/>
</dbReference>
<feature type="domain" description="LptD C-terminal" evidence="2">
    <location>
        <begin position="290"/>
        <end position="647"/>
    </location>
</feature>
<sequence>MHFRLNLVAFSLLYAFMPVVYAEGEVLLLKLDRTFMNLPKGDEETPAFISAQRVEGQTENQIVASGEVEVRKRGQAIFADRVIYQQLSKELVADGAVRVEQNGIKMQGPHVKLNLDTNIGDMTKPAFQLAANNSRGSADILHMEGRQKYTVQNVAYTICPIGNDDWMLKASQLEIDSARQVGVARNARVEFLGVPILYMPWMDFSLSDKRQSGFLGPVFGSTAKSGTEVTLPYYWNIAPNRDATIAPRAMAKRGLMLNNELRYMGTNYAGEAHVDILPNDALTNSTRLRTSLKHVQNLGYGFNASTNFNYVSDHAYFRDLSNTISSTSLTNLVREGVLSYGGGWWNAAARMQSYQTLQDPAAPVVEPYRRLPQITLGALRPVAGSNMAFTGEFVNFSHPTAVSGQRLVMYPSVSYPLIATPSFYVTPKFGVHYTHYSLGANNLGALPDTNRTLPIVSLDSGVVLERDWNLGGQNYVQTLEPRAYFLYIPYRNQNLVPNFDTAQADFNFAQMFTENRFFGSDRIGDAKQVTLSLTSRLLEANTGAERLRVAIGQRYSFKTPLVNLVAPEVATNNKSDILLAILGRITPKWSLNSAFQYNPNQAREEKLNVGARYQPESGKVLNLGYRFTRDSLRQVDISTQWPLSRRWSAMARWNYSLQDNRILELLTGLEYNESCWTARLVVQRFATATNELSTGIFAQLELNGLVRVGSDPLNALRQSIAGFTKLNQAPVVSSEQGLR</sequence>
<comment type="similarity">
    <text evidence="1">Belongs to the LptD family.</text>
</comment>
<evidence type="ECO:0000259" key="2">
    <source>
        <dbReference type="Pfam" id="PF04453"/>
    </source>
</evidence>
<comment type="subcellular location">
    <subcellularLocation>
        <location evidence="1">Cell outer membrane</location>
    </subcellularLocation>
</comment>
<dbReference type="InterPro" id="IPR020889">
    <property type="entry name" value="LipoPS_assembly_LptD"/>
</dbReference>
<protein>
    <recommendedName>
        <fullName evidence="1">LPS-assembly protein LptD</fullName>
    </recommendedName>
</protein>
<keyword evidence="1" id="KW-0472">Membrane</keyword>
<comment type="function">
    <text evidence="1">Together with LptE, is involved in the assembly of lipopolysaccharide (LPS) at the surface of the outer membrane.</text>
</comment>
<dbReference type="Proteomes" id="UP000839052">
    <property type="component" value="Chromosome"/>
</dbReference>
<gene>
    <name evidence="1 3" type="primary">lptD</name>
    <name evidence="3" type="ORF">NTG6680_0165</name>
</gene>
<accession>A0ABM8YVD9</accession>
<keyword evidence="4" id="KW-1185">Reference proteome</keyword>
<reference evidence="3 4" key="1">
    <citation type="submission" date="2021-10" db="EMBL/GenBank/DDBJ databases">
        <authorList>
            <person name="Koch H."/>
        </authorList>
    </citation>
    <scope>NUCLEOTIDE SEQUENCE [LARGE SCALE GENOMIC DNA]</scope>
    <source>
        <strain evidence="3">6680</strain>
    </source>
</reference>
<dbReference type="InterPro" id="IPR050218">
    <property type="entry name" value="LptD"/>
</dbReference>
<dbReference type="PANTHER" id="PTHR30189">
    <property type="entry name" value="LPS-ASSEMBLY PROTEIN"/>
    <property type="match status" value="1"/>
</dbReference>
<dbReference type="HAMAP" id="MF_01411">
    <property type="entry name" value="LPS_assembly_LptD"/>
    <property type="match status" value="1"/>
</dbReference>
<organism evidence="3 4">
    <name type="scientific">Candidatus Nitrotoga arctica</name>
    <dbReference type="NCBI Taxonomy" id="453162"/>
    <lineage>
        <taxon>Bacteria</taxon>
        <taxon>Pseudomonadati</taxon>
        <taxon>Pseudomonadota</taxon>
        <taxon>Betaproteobacteria</taxon>
        <taxon>Nitrosomonadales</taxon>
        <taxon>Gallionellaceae</taxon>
        <taxon>Candidatus Nitrotoga</taxon>
    </lineage>
</organism>
<proteinExistence type="inferred from homology"/>
<name>A0ABM8YVD9_9PROT</name>
<evidence type="ECO:0000256" key="1">
    <source>
        <dbReference type="HAMAP-Rule" id="MF_01411"/>
    </source>
</evidence>
<dbReference type="PANTHER" id="PTHR30189:SF1">
    <property type="entry name" value="LPS-ASSEMBLY PROTEIN LPTD"/>
    <property type="match status" value="1"/>
</dbReference>
<evidence type="ECO:0000313" key="3">
    <source>
        <dbReference type="EMBL" id="CAG9931418.1"/>
    </source>
</evidence>